<protein>
    <recommendedName>
        <fullName evidence="9">E3 ubiquitin-protein ligase</fullName>
        <ecNumber evidence="9">2.3.2.27</ecNumber>
    </recommendedName>
</protein>
<dbReference type="InterPro" id="IPR039396">
    <property type="entry name" value="Deltex_C"/>
</dbReference>
<dbReference type="GO" id="GO:0005737">
    <property type="term" value="C:cytoplasm"/>
    <property type="evidence" value="ECO:0007669"/>
    <property type="project" value="UniProtKB-SubCell"/>
</dbReference>
<sequence length="288" mass="32114">MMDGIATICSDLHMAPVRHMTIHLVTNETSLAHHLKEIACQQFGQKFEVSSEKLQNANRCVRSENAPEHLKVTIKYDSELSVCHKKPPSNHLHGSKRGQESQTETCPVCLDTPVDPTAFNDCGHILCRDCMEFIMKNKPVCPVCGKIYGILRGSQPTGTMEVRTIANSLPGFRSCGTIDILYRFPNGIQTEGHSNPGKPYHGTSKRAFLPDNAEGRKVMSLLKKAFERRLVFTIGRSVTTGAENTVTWNDIHHKTNRDGGPQNYGYPDADYFRRVKEELAAKGVTEDT</sequence>
<dbReference type="GO" id="GO:0007219">
    <property type="term" value="P:Notch signaling pathway"/>
    <property type="evidence" value="ECO:0007669"/>
    <property type="project" value="InterPro"/>
</dbReference>
<reference evidence="11" key="3">
    <citation type="submission" date="2023-05" db="EMBL/GenBank/DDBJ databases">
        <authorList>
            <person name="Smith C.H."/>
        </authorList>
    </citation>
    <scope>NUCLEOTIDE SEQUENCE</scope>
    <source>
        <strain evidence="11">CHS0354</strain>
        <tissue evidence="11">Mantle</tissue>
    </source>
</reference>
<gene>
    <name evidence="11" type="ORF">CHS0354_016677</name>
</gene>
<comment type="caution">
    <text evidence="11">The sequence shown here is derived from an EMBL/GenBank/DDBJ whole genome shotgun (WGS) entry which is preliminary data.</text>
</comment>
<keyword evidence="6 8" id="KW-0863">Zinc-finger</keyword>
<name>A0AAE0TI99_9BIVA</name>
<dbReference type="SUPFAM" id="SSF57850">
    <property type="entry name" value="RING/U-box"/>
    <property type="match status" value="1"/>
</dbReference>
<dbReference type="GO" id="GO:0016567">
    <property type="term" value="P:protein ubiquitination"/>
    <property type="evidence" value="ECO:0007669"/>
    <property type="project" value="UniProtKB-UniRule"/>
</dbReference>
<comment type="pathway">
    <text evidence="2 9">Protein modification; protein ubiquitination.</text>
</comment>
<keyword evidence="4 9" id="KW-0808">Transferase</keyword>
<evidence type="ECO:0000256" key="9">
    <source>
        <dbReference type="RuleBase" id="RU367105"/>
    </source>
</evidence>
<dbReference type="Proteomes" id="UP001195483">
    <property type="component" value="Unassembled WGS sequence"/>
</dbReference>
<dbReference type="EMBL" id="JAEAOA010001024">
    <property type="protein sequence ID" value="KAK3610488.1"/>
    <property type="molecule type" value="Genomic_DNA"/>
</dbReference>
<evidence type="ECO:0000256" key="5">
    <source>
        <dbReference type="ARBA" id="ARBA00022723"/>
    </source>
</evidence>
<dbReference type="SMART" id="SM00184">
    <property type="entry name" value="RING"/>
    <property type="match status" value="1"/>
</dbReference>
<dbReference type="PANTHER" id="PTHR12622">
    <property type="entry name" value="DELTEX-RELATED"/>
    <property type="match status" value="1"/>
</dbReference>
<feature type="domain" description="RING-type" evidence="10">
    <location>
        <begin position="106"/>
        <end position="144"/>
    </location>
</feature>
<evidence type="ECO:0000256" key="7">
    <source>
        <dbReference type="ARBA" id="ARBA00022833"/>
    </source>
</evidence>
<keyword evidence="7 9" id="KW-0862">Zinc</keyword>
<dbReference type="InterPro" id="IPR001841">
    <property type="entry name" value="Znf_RING"/>
</dbReference>
<evidence type="ECO:0000256" key="3">
    <source>
        <dbReference type="ARBA" id="ARBA00009413"/>
    </source>
</evidence>
<dbReference type="GO" id="GO:0061630">
    <property type="term" value="F:ubiquitin protein ligase activity"/>
    <property type="evidence" value="ECO:0007669"/>
    <property type="project" value="UniProtKB-UniRule"/>
</dbReference>
<dbReference type="Pfam" id="PF00097">
    <property type="entry name" value="zf-C3HC4"/>
    <property type="match status" value="1"/>
</dbReference>
<evidence type="ECO:0000256" key="2">
    <source>
        <dbReference type="ARBA" id="ARBA00004906"/>
    </source>
</evidence>
<dbReference type="InterPro" id="IPR039398">
    <property type="entry name" value="Deltex_fam"/>
</dbReference>
<evidence type="ECO:0000256" key="1">
    <source>
        <dbReference type="ARBA" id="ARBA00000900"/>
    </source>
</evidence>
<dbReference type="CDD" id="cd09633">
    <property type="entry name" value="Deltex_C"/>
    <property type="match status" value="1"/>
</dbReference>
<accession>A0AAE0TI99</accession>
<dbReference type="Gene3D" id="3.30.390.130">
    <property type="match status" value="1"/>
</dbReference>
<dbReference type="Gene3D" id="3.30.40.10">
    <property type="entry name" value="Zinc/RING finger domain, C3HC4 (zinc finger)"/>
    <property type="match status" value="1"/>
</dbReference>
<evidence type="ECO:0000256" key="4">
    <source>
        <dbReference type="ARBA" id="ARBA00022679"/>
    </source>
</evidence>
<organism evidence="11 12">
    <name type="scientific">Potamilus streckersoni</name>
    <dbReference type="NCBI Taxonomy" id="2493646"/>
    <lineage>
        <taxon>Eukaryota</taxon>
        <taxon>Metazoa</taxon>
        <taxon>Spiralia</taxon>
        <taxon>Lophotrochozoa</taxon>
        <taxon>Mollusca</taxon>
        <taxon>Bivalvia</taxon>
        <taxon>Autobranchia</taxon>
        <taxon>Heteroconchia</taxon>
        <taxon>Palaeoheterodonta</taxon>
        <taxon>Unionida</taxon>
        <taxon>Unionoidea</taxon>
        <taxon>Unionidae</taxon>
        <taxon>Ambleminae</taxon>
        <taxon>Lampsilini</taxon>
        <taxon>Potamilus</taxon>
    </lineage>
</organism>
<proteinExistence type="inferred from homology"/>
<evidence type="ECO:0000313" key="12">
    <source>
        <dbReference type="Proteomes" id="UP001195483"/>
    </source>
</evidence>
<evidence type="ECO:0000256" key="8">
    <source>
        <dbReference type="PROSITE-ProRule" id="PRU00175"/>
    </source>
</evidence>
<dbReference type="InterPro" id="IPR017907">
    <property type="entry name" value="Znf_RING_CS"/>
</dbReference>
<comment type="similarity">
    <text evidence="3 9">Belongs to the Deltex family.</text>
</comment>
<comment type="subcellular location">
    <subcellularLocation>
        <location evidence="9">Cytoplasm</location>
    </subcellularLocation>
</comment>
<reference evidence="11" key="2">
    <citation type="journal article" date="2021" name="Genome Biol. Evol.">
        <title>Developing a high-quality reference genome for a parasitic bivalve with doubly uniparental inheritance (Bivalvia: Unionida).</title>
        <authorList>
            <person name="Smith C.H."/>
        </authorList>
    </citation>
    <scope>NUCLEOTIDE SEQUENCE</scope>
    <source>
        <strain evidence="11">CHS0354</strain>
        <tissue evidence="11">Mantle</tissue>
    </source>
</reference>
<keyword evidence="9" id="KW-0963">Cytoplasm</keyword>
<dbReference type="GO" id="GO:0008270">
    <property type="term" value="F:zinc ion binding"/>
    <property type="evidence" value="ECO:0007669"/>
    <property type="project" value="UniProtKB-KW"/>
</dbReference>
<dbReference type="PROSITE" id="PS00518">
    <property type="entry name" value="ZF_RING_1"/>
    <property type="match status" value="1"/>
</dbReference>
<dbReference type="Pfam" id="PF18102">
    <property type="entry name" value="DTC"/>
    <property type="match status" value="1"/>
</dbReference>
<keyword evidence="12" id="KW-1185">Reference proteome</keyword>
<evidence type="ECO:0000313" key="11">
    <source>
        <dbReference type="EMBL" id="KAK3610488.1"/>
    </source>
</evidence>
<evidence type="ECO:0000256" key="6">
    <source>
        <dbReference type="ARBA" id="ARBA00022771"/>
    </source>
</evidence>
<reference evidence="11" key="1">
    <citation type="journal article" date="2021" name="Genome Biol. Evol.">
        <title>A High-Quality Reference Genome for a Parasitic Bivalve with Doubly Uniparental Inheritance (Bivalvia: Unionida).</title>
        <authorList>
            <person name="Smith C.H."/>
        </authorList>
    </citation>
    <scope>NUCLEOTIDE SEQUENCE</scope>
    <source>
        <strain evidence="11">CHS0354</strain>
    </source>
</reference>
<dbReference type="InterPro" id="IPR013083">
    <property type="entry name" value="Znf_RING/FYVE/PHD"/>
</dbReference>
<dbReference type="InterPro" id="IPR018957">
    <property type="entry name" value="Znf_C3HC4_RING-type"/>
</dbReference>
<keyword evidence="5 9" id="KW-0479">Metal-binding</keyword>
<comment type="catalytic activity">
    <reaction evidence="1 9">
        <text>S-ubiquitinyl-[E2 ubiquitin-conjugating enzyme]-L-cysteine + [acceptor protein]-L-lysine = [E2 ubiquitin-conjugating enzyme]-L-cysteine + N(6)-ubiquitinyl-[acceptor protein]-L-lysine.</text>
        <dbReference type="EC" id="2.3.2.27"/>
    </reaction>
</comment>
<evidence type="ECO:0000259" key="10">
    <source>
        <dbReference type="PROSITE" id="PS50089"/>
    </source>
</evidence>
<dbReference type="EC" id="2.3.2.27" evidence="9"/>
<dbReference type="PROSITE" id="PS50089">
    <property type="entry name" value="ZF_RING_2"/>
    <property type="match status" value="1"/>
</dbReference>
<dbReference type="InterPro" id="IPR039399">
    <property type="entry name" value="Deltex_C_sf"/>
</dbReference>
<dbReference type="AlphaFoldDB" id="A0AAE0TI99"/>